<evidence type="ECO:0000256" key="1">
    <source>
        <dbReference type="SAM" id="Phobius"/>
    </source>
</evidence>
<protein>
    <submittedName>
        <fullName evidence="2">Uncharacterized protein</fullName>
    </submittedName>
</protein>
<reference evidence="2" key="1">
    <citation type="submission" date="2020-06" db="EMBL/GenBank/DDBJ databases">
        <title>Unique genomic features of the anaerobic methanotrophic archaea.</title>
        <authorList>
            <person name="Chadwick G.L."/>
            <person name="Skennerton C.T."/>
            <person name="Laso-Perez R."/>
            <person name="Leu A.O."/>
            <person name="Speth D.R."/>
            <person name="Yu H."/>
            <person name="Morgan-Lang C."/>
            <person name="Hatzenpichler R."/>
            <person name="Goudeau D."/>
            <person name="Malmstrom R."/>
            <person name="Brazelton W.J."/>
            <person name="Woyke T."/>
            <person name="Hallam S.J."/>
            <person name="Tyson G.W."/>
            <person name="Wegener G."/>
            <person name="Boetius A."/>
            <person name="Orphan V."/>
        </authorList>
    </citation>
    <scope>NUCLEOTIDE SEQUENCE</scope>
</reference>
<sequence length="47" mass="4945">MRHISDYGVATGRNVFVSRSGCAILAEIGLYAIALYLATCMVGLPGI</sequence>
<name>A0A7G9YNJ3_9EURY</name>
<feature type="transmembrane region" description="Helical" evidence="1">
    <location>
        <begin position="21"/>
        <end position="44"/>
    </location>
</feature>
<gene>
    <name evidence="2" type="ORF">IDCAPMJN_00013</name>
</gene>
<keyword evidence="1" id="KW-0812">Transmembrane</keyword>
<keyword evidence="1" id="KW-1133">Transmembrane helix</keyword>
<proteinExistence type="predicted"/>
<dbReference type="EMBL" id="MT631383">
    <property type="protein sequence ID" value="QNO49577.1"/>
    <property type="molecule type" value="Genomic_DNA"/>
</dbReference>
<accession>A0A7G9YNJ3</accession>
<organism evidence="2">
    <name type="scientific">Candidatus Methanogaster sp. ANME-2c ERB4</name>
    <dbReference type="NCBI Taxonomy" id="2759911"/>
    <lineage>
        <taxon>Archaea</taxon>
        <taxon>Methanobacteriati</taxon>
        <taxon>Methanobacteriota</taxon>
        <taxon>Stenosarchaea group</taxon>
        <taxon>Methanomicrobia</taxon>
        <taxon>Methanosarcinales</taxon>
        <taxon>ANME-2 cluster</taxon>
        <taxon>Candidatus Methanogasteraceae</taxon>
        <taxon>Candidatus Methanogaster</taxon>
    </lineage>
</organism>
<dbReference type="AlphaFoldDB" id="A0A7G9YNJ3"/>
<evidence type="ECO:0000313" key="2">
    <source>
        <dbReference type="EMBL" id="QNO49577.1"/>
    </source>
</evidence>
<keyword evidence="1" id="KW-0472">Membrane</keyword>